<name>A0A381EIC5_CAMUP</name>
<dbReference type="Proteomes" id="UP000254161">
    <property type="component" value="Unassembled WGS sequence"/>
</dbReference>
<gene>
    <name evidence="1" type="ORF">NCTC12264_00908</name>
</gene>
<dbReference type="AlphaFoldDB" id="A0A381EIC5"/>
<reference evidence="1 2" key="1">
    <citation type="submission" date="2018-06" db="EMBL/GenBank/DDBJ databases">
        <authorList>
            <consortium name="Pathogen Informatics"/>
            <person name="Doyle S."/>
        </authorList>
    </citation>
    <scope>NUCLEOTIDE SEQUENCE [LARGE SCALE GENOMIC DNA]</scope>
    <source>
        <strain evidence="1 2">NCTC12264</strain>
    </source>
</reference>
<accession>A0A381EIC5</accession>
<organism evidence="1 2">
    <name type="scientific">Campylobacter upsaliensis</name>
    <dbReference type="NCBI Taxonomy" id="28080"/>
    <lineage>
        <taxon>Bacteria</taxon>
        <taxon>Pseudomonadati</taxon>
        <taxon>Campylobacterota</taxon>
        <taxon>Epsilonproteobacteria</taxon>
        <taxon>Campylobacterales</taxon>
        <taxon>Campylobacteraceae</taxon>
        <taxon>Campylobacter</taxon>
    </lineage>
</organism>
<dbReference type="RefSeq" id="WP_115629894.1">
    <property type="nucleotide sequence ID" value="NZ_UFUZ01000001.1"/>
</dbReference>
<proteinExistence type="predicted"/>
<protein>
    <recommendedName>
        <fullName evidence="3">Periplasmic protein</fullName>
    </recommendedName>
</protein>
<evidence type="ECO:0000313" key="2">
    <source>
        <dbReference type="Proteomes" id="UP000254161"/>
    </source>
</evidence>
<evidence type="ECO:0000313" key="1">
    <source>
        <dbReference type="EMBL" id="SUX26680.1"/>
    </source>
</evidence>
<evidence type="ECO:0008006" key="3">
    <source>
        <dbReference type="Google" id="ProtNLM"/>
    </source>
</evidence>
<sequence length="846" mass="92340">MKKILYALLALFLVLFVAIYGLAFSSFGNRLVANFAQTKAKELSGLDLNISHFNLSPSYLELEANLNQIAQLKIEGNLSLLSLGFELDYALSLNKNLAKTLNLNLKENLELNGDIIGSIKDFNAKGIGEVFGSKLNFDTRIYHFSPIALNLDAKNLKIEELLSFLNQAPYASGELNALAQITAKDLKPDGNAIIQLDMNSVNYKQIAKDFGLNLPSNSNLKSEILASIKENQIYATSQTQNGYLSLTSQKTLYNLANNTLNTDFKLQIPDLAKLESLTKTKLQGSLNLNGNLSFVNNTLNNFDAKLDGLGGEFNANLKNNHLTVLLNAVRLEKILALAGYGALANGSLNANLNSKGLDFKNFDLKASIDNGKIEPKELKKLTNLEFPQTNFKLNATANAQNGKIDYNALLASTLLNIKKLNGSYDLNNAELTLNTEAFIEDLSKFNNMAGQKLQGELTLNAKTQIKGSNIQNLDANVNLAGGTIKANSNGQNLNLDINKLDLAKLFIIVGQPNYASGTLNAKGVLTSLDLKKLNGNVNLNAKGVLNHTTLSKLLEVKFPNDANYDLNAKANINNSLVNFDTNLNSNLANVPSLKGSFDLNNMALNSTFKLNLSDFSKLGFLVDRKLSGKADFDGHFNFDKKGIDALITSANLFEAKLDAALKNNQFQATLNQLNLSSLAKGIDIIDLYQGRANANVNYNLLNQKGDIKLDINEGHLKENAITKALQILTLKDVTKEVFNTAHANAHINKEHIDFNLNMQAPNSHIIIEKGNLNSKSGALNIPFDAKIDRANFKGFIIGTSQNPKIKLDAGSVIKSLGKVLGHEVTKPAQKATKGLDKLFNKLLKDQ</sequence>
<dbReference type="EMBL" id="UFUZ01000001">
    <property type="protein sequence ID" value="SUX26680.1"/>
    <property type="molecule type" value="Genomic_DNA"/>
</dbReference>